<dbReference type="AlphaFoldDB" id="A0A0N8K173"/>
<gene>
    <name evidence="2" type="ORF">Z043_106729</name>
</gene>
<feature type="region of interest" description="Disordered" evidence="1">
    <location>
        <begin position="1"/>
        <end position="108"/>
    </location>
</feature>
<organism evidence="2 3">
    <name type="scientific">Scleropages formosus</name>
    <name type="common">Asian bonytongue</name>
    <name type="synonym">Osteoglossum formosum</name>
    <dbReference type="NCBI Taxonomy" id="113540"/>
    <lineage>
        <taxon>Eukaryota</taxon>
        <taxon>Metazoa</taxon>
        <taxon>Chordata</taxon>
        <taxon>Craniata</taxon>
        <taxon>Vertebrata</taxon>
        <taxon>Euteleostomi</taxon>
        <taxon>Actinopterygii</taxon>
        <taxon>Neopterygii</taxon>
        <taxon>Teleostei</taxon>
        <taxon>Osteoglossocephala</taxon>
        <taxon>Osteoglossomorpha</taxon>
        <taxon>Osteoglossiformes</taxon>
        <taxon>Osteoglossidae</taxon>
        <taxon>Scleropages</taxon>
    </lineage>
</organism>
<dbReference type="EMBL" id="JARO02001885">
    <property type="protein sequence ID" value="KPP74137.1"/>
    <property type="molecule type" value="Genomic_DNA"/>
</dbReference>
<reference evidence="2 3" key="1">
    <citation type="submission" date="2015-08" db="EMBL/GenBank/DDBJ databases">
        <title>The genome of the Asian arowana (Scleropages formosus).</title>
        <authorList>
            <person name="Tan M.H."/>
            <person name="Gan H.M."/>
            <person name="Croft L.J."/>
            <person name="Austin C.M."/>
        </authorList>
    </citation>
    <scope>NUCLEOTIDE SEQUENCE [LARGE SCALE GENOMIC DNA]</scope>
    <source>
        <strain evidence="2">Aro1</strain>
    </source>
</reference>
<evidence type="ECO:0000313" key="2">
    <source>
        <dbReference type="EMBL" id="KPP74137.1"/>
    </source>
</evidence>
<feature type="compositionally biased region" description="Pro residues" evidence="1">
    <location>
        <begin position="42"/>
        <end position="54"/>
    </location>
</feature>
<dbReference type="Proteomes" id="UP000034805">
    <property type="component" value="Unassembled WGS sequence"/>
</dbReference>
<name>A0A0N8K173_SCLFO</name>
<evidence type="ECO:0000256" key="1">
    <source>
        <dbReference type="SAM" id="MobiDB-lite"/>
    </source>
</evidence>
<protein>
    <submittedName>
        <fullName evidence="2">Uncharacterized protein</fullName>
    </submittedName>
</protein>
<accession>A0A0N8K173</accession>
<feature type="compositionally biased region" description="Low complexity" evidence="1">
    <location>
        <begin position="59"/>
        <end position="74"/>
    </location>
</feature>
<proteinExistence type="predicted"/>
<comment type="caution">
    <text evidence="2">The sequence shown here is derived from an EMBL/GenBank/DDBJ whole genome shotgun (WGS) entry which is preliminary data.</text>
</comment>
<feature type="compositionally biased region" description="Basic and acidic residues" evidence="1">
    <location>
        <begin position="8"/>
        <end position="37"/>
    </location>
</feature>
<sequence>MLYCCGSSEEKERLSGEVLMKREEEGAPRRGDIHDAPEMPELLPPTSPLQPGPLRPDGARLQAAGAGSRGGSLSFDSPQRRLGQRAPKLGQIGRSKKGGSRPGSPTHE</sequence>
<evidence type="ECO:0000313" key="3">
    <source>
        <dbReference type="Proteomes" id="UP000034805"/>
    </source>
</evidence>